<dbReference type="SUPFAM" id="SSF53633">
    <property type="entry name" value="Carbamate kinase-like"/>
    <property type="match status" value="1"/>
</dbReference>
<sequence length="381" mass="41358">MYKRRDSGMNRQTVVVKIGTSSLTDNRGRLEEGKLESHVEGVLRLKEAGFQVVMVSSGAIAAGFHELGLSSRPRTLAGKQAAAAVGQGALVQRYRERFAARETRCAQVLLTRSDFSSRGRYLNALATLNYLLEKGVVPVVNENDSVAVDEIRWGDNDTLAALVAGLLQAQWLLLVTNTDGLYTDNPHKNRQARPIRRLLRVDEALLRQVDGSKSTFGSGGMRSKLTAARLAAETGVRVYIGTAGEDNRWMLQAVHNKGSGTYIEAASRHISRKEQWIAVHSAPVGKLHVDSGAARALLKEGGSLLPCGVTKVEGEFCEGEIVEVVDSQGTLIGRGFTRYPAALIDQVKGWQSAAVRHLTPDAPEEVIHRDDWVIAAGTEIG</sequence>
<keyword evidence="11" id="KW-1185">Reference proteome</keyword>
<name>A0ABU1IRP9_9BACL</name>
<dbReference type="EMBL" id="JAVDQG010000005">
    <property type="protein sequence ID" value="MDR6226604.1"/>
    <property type="molecule type" value="Genomic_DNA"/>
</dbReference>
<evidence type="ECO:0000256" key="2">
    <source>
        <dbReference type="ARBA" id="ARBA00022605"/>
    </source>
</evidence>
<dbReference type="InterPro" id="IPR002478">
    <property type="entry name" value="PUA"/>
</dbReference>
<dbReference type="InterPro" id="IPR036974">
    <property type="entry name" value="PUA_sf"/>
</dbReference>
<feature type="binding site" evidence="8">
    <location>
        <position position="144"/>
    </location>
    <ligand>
        <name>substrate</name>
    </ligand>
</feature>
<keyword evidence="1 8" id="KW-0963">Cytoplasm</keyword>
<dbReference type="PIRSF" id="PIRSF000729">
    <property type="entry name" value="GK"/>
    <property type="match status" value="1"/>
</dbReference>
<keyword evidence="6 8" id="KW-0418">Kinase</keyword>
<evidence type="ECO:0000256" key="3">
    <source>
        <dbReference type="ARBA" id="ARBA00022650"/>
    </source>
</evidence>
<organism evidence="10 11">
    <name type="scientific">Desmospora profundinema</name>
    <dbReference type="NCBI Taxonomy" id="1571184"/>
    <lineage>
        <taxon>Bacteria</taxon>
        <taxon>Bacillati</taxon>
        <taxon>Bacillota</taxon>
        <taxon>Bacilli</taxon>
        <taxon>Bacillales</taxon>
        <taxon>Thermoactinomycetaceae</taxon>
        <taxon>Desmospora</taxon>
    </lineage>
</organism>
<dbReference type="InterPro" id="IPR001057">
    <property type="entry name" value="Glu/AcGlu_kinase"/>
</dbReference>
<dbReference type="CDD" id="cd21157">
    <property type="entry name" value="PUA_G5K"/>
    <property type="match status" value="1"/>
</dbReference>
<keyword evidence="5 8" id="KW-0547">Nucleotide-binding</keyword>
<evidence type="ECO:0000256" key="4">
    <source>
        <dbReference type="ARBA" id="ARBA00022679"/>
    </source>
</evidence>
<dbReference type="InterPro" id="IPR005715">
    <property type="entry name" value="Glu_5kinase/COase_Synthase"/>
</dbReference>
<comment type="caution">
    <text evidence="8">Lacks conserved residue(s) required for the propagation of feature annotation.</text>
</comment>
<dbReference type="InterPro" id="IPR015947">
    <property type="entry name" value="PUA-like_sf"/>
</dbReference>
<keyword evidence="7 8" id="KW-0067">ATP-binding</keyword>
<dbReference type="Proteomes" id="UP001185012">
    <property type="component" value="Unassembled WGS sequence"/>
</dbReference>
<dbReference type="PRINTS" id="PR00474">
    <property type="entry name" value="GLU5KINASE"/>
</dbReference>
<comment type="subcellular location">
    <subcellularLocation>
        <location evidence="8">Cytoplasm</location>
    </subcellularLocation>
</comment>
<dbReference type="SUPFAM" id="SSF88697">
    <property type="entry name" value="PUA domain-like"/>
    <property type="match status" value="1"/>
</dbReference>
<dbReference type="PROSITE" id="PS00902">
    <property type="entry name" value="GLUTAMATE_5_KINASE"/>
    <property type="match status" value="1"/>
</dbReference>
<feature type="binding site" evidence="8">
    <location>
        <position position="156"/>
    </location>
    <ligand>
        <name>substrate</name>
    </ligand>
</feature>
<dbReference type="SMART" id="SM00359">
    <property type="entry name" value="PUA"/>
    <property type="match status" value="1"/>
</dbReference>
<dbReference type="InterPro" id="IPR041739">
    <property type="entry name" value="G5K_ProB"/>
</dbReference>
<keyword evidence="2 8" id="KW-0028">Amino-acid biosynthesis</keyword>
<feature type="binding site" evidence="8">
    <location>
        <position position="17"/>
    </location>
    <ligand>
        <name>ATP</name>
        <dbReference type="ChEBI" id="CHEBI:30616"/>
    </ligand>
</feature>
<dbReference type="RefSeq" id="WP_309866714.1">
    <property type="nucleotide sequence ID" value="NZ_JAVDQG010000005.1"/>
</dbReference>
<keyword evidence="3 8" id="KW-0641">Proline biosynthesis</keyword>
<keyword evidence="4 8" id="KW-0808">Transferase</keyword>
<feature type="binding site" evidence="8">
    <location>
        <position position="57"/>
    </location>
    <ligand>
        <name>substrate</name>
    </ligand>
</feature>
<reference evidence="10 11" key="1">
    <citation type="submission" date="2023-07" db="EMBL/GenBank/DDBJ databases">
        <title>Genomic Encyclopedia of Type Strains, Phase IV (KMG-IV): sequencing the most valuable type-strain genomes for metagenomic binning, comparative biology and taxonomic classification.</title>
        <authorList>
            <person name="Goeker M."/>
        </authorList>
    </citation>
    <scope>NUCLEOTIDE SEQUENCE [LARGE SCALE GENOMIC DNA]</scope>
    <source>
        <strain evidence="10 11">DSM 45903</strain>
    </source>
</reference>
<dbReference type="NCBIfam" id="TIGR01027">
    <property type="entry name" value="proB"/>
    <property type="match status" value="1"/>
</dbReference>
<feature type="binding site" evidence="8">
    <location>
        <begin position="218"/>
        <end position="224"/>
    </location>
    <ligand>
        <name>ATP</name>
        <dbReference type="ChEBI" id="CHEBI:30616"/>
    </ligand>
</feature>
<evidence type="ECO:0000256" key="8">
    <source>
        <dbReference type="HAMAP-Rule" id="MF_00456"/>
    </source>
</evidence>
<feature type="domain" description="PUA" evidence="9">
    <location>
        <begin position="285"/>
        <end position="362"/>
    </location>
</feature>
<evidence type="ECO:0000256" key="6">
    <source>
        <dbReference type="ARBA" id="ARBA00022777"/>
    </source>
</evidence>
<dbReference type="GO" id="GO:0004349">
    <property type="term" value="F:glutamate 5-kinase activity"/>
    <property type="evidence" value="ECO:0007669"/>
    <property type="project" value="UniProtKB-EC"/>
</dbReference>
<evidence type="ECO:0000313" key="11">
    <source>
        <dbReference type="Proteomes" id="UP001185012"/>
    </source>
</evidence>
<dbReference type="Pfam" id="PF00696">
    <property type="entry name" value="AA_kinase"/>
    <property type="match status" value="1"/>
</dbReference>
<dbReference type="PROSITE" id="PS50890">
    <property type="entry name" value="PUA"/>
    <property type="match status" value="1"/>
</dbReference>
<comment type="pathway">
    <text evidence="8">Amino-acid biosynthesis; L-proline biosynthesis; L-glutamate 5-semialdehyde from L-glutamate: step 1/2.</text>
</comment>
<proteinExistence type="inferred from homology"/>
<gene>
    <name evidence="8" type="primary">proB</name>
    <name evidence="10" type="ORF">JOE21_002611</name>
</gene>
<dbReference type="PANTHER" id="PTHR43654">
    <property type="entry name" value="GLUTAMATE 5-KINASE"/>
    <property type="match status" value="1"/>
</dbReference>
<dbReference type="InterPro" id="IPR036393">
    <property type="entry name" value="AceGlu_kinase-like_sf"/>
</dbReference>
<dbReference type="HAMAP" id="MF_00456">
    <property type="entry name" value="ProB"/>
    <property type="match status" value="1"/>
</dbReference>
<evidence type="ECO:0000313" key="10">
    <source>
        <dbReference type="EMBL" id="MDR6226604.1"/>
    </source>
</evidence>
<dbReference type="InterPro" id="IPR001048">
    <property type="entry name" value="Asp/Glu/Uridylate_kinase"/>
</dbReference>
<dbReference type="PANTHER" id="PTHR43654:SF1">
    <property type="entry name" value="ISOPENTENYL PHOSPHATE KINASE"/>
    <property type="match status" value="1"/>
</dbReference>
<evidence type="ECO:0000256" key="7">
    <source>
        <dbReference type="ARBA" id="ARBA00022840"/>
    </source>
</evidence>
<protein>
    <recommendedName>
        <fullName evidence="8">Glutamate 5-kinase</fullName>
        <ecNumber evidence="8">2.7.2.11</ecNumber>
    </recommendedName>
    <alternativeName>
        <fullName evidence="8">Gamma-glutamyl kinase</fullName>
        <shortName evidence="8">GK</shortName>
    </alternativeName>
</protein>
<comment type="catalytic activity">
    <reaction evidence="8">
        <text>L-glutamate + ATP = L-glutamyl 5-phosphate + ADP</text>
        <dbReference type="Rhea" id="RHEA:14877"/>
        <dbReference type="ChEBI" id="CHEBI:29985"/>
        <dbReference type="ChEBI" id="CHEBI:30616"/>
        <dbReference type="ChEBI" id="CHEBI:58274"/>
        <dbReference type="ChEBI" id="CHEBI:456216"/>
        <dbReference type="EC" id="2.7.2.11"/>
    </reaction>
</comment>
<comment type="similarity">
    <text evidence="8">Belongs to the glutamate 5-kinase family.</text>
</comment>
<evidence type="ECO:0000259" key="9">
    <source>
        <dbReference type="SMART" id="SM00359"/>
    </source>
</evidence>
<comment type="caution">
    <text evidence="10">The sequence shown here is derived from an EMBL/GenBank/DDBJ whole genome shotgun (WGS) entry which is preliminary data.</text>
</comment>
<dbReference type="InterPro" id="IPR011529">
    <property type="entry name" value="Glu_5kinase"/>
</dbReference>
<accession>A0ABU1IRP9</accession>
<dbReference type="CDD" id="cd04242">
    <property type="entry name" value="AAK_G5K_ProB"/>
    <property type="match status" value="1"/>
</dbReference>
<dbReference type="Gene3D" id="2.30.130.10">
    <property type="entry name" value="PUA domain"/>
    <property type="match status" value="1"/>
</dbReference>
<dbReference type="Pfam" id="PF01472">
    <property type="entry name" value="PUA"/>
    <property type="match status" value="1"/>
</dbReference>
<comment type="function">
    <text evidence="8">Catalyzes the transfer of a phosphate group to glutamate to form L-glutamate 5-phosphate.</text>
</comment>
<evidence type="ECO:0000256" key="1">
    <source>
        <dbReference type="ARBA" id="ARBA00022490"/>
    </source>
</evidence>
<dbReference type="Gene3D" id="3.40.1160.10">
    <property type="entry name" value="Acetylglutamate kinase-like"/>
    <property type="match status" value="1"/>
</dbReference>
<dbReference type="InterPro" id="IPR019797">
    <property type="entry name" value="Glutamate_5-kinase_CS"/>
</dbReference>
<dbReference type="EC" id="2.7.2.11" evidence="8"/>
<evidence type="ECO:0000256" key="5">
    <source>
        <dbReference type="ARBA" id="ARBA00022741"/>
    </source>
</evidence>